<comment type="caution">
    <text evidence="1">The sequence shown here is derived from an EMBL/GenBank/DDBJ whole genome shotgun (WGS) entry which is preliminary data.</text>
</comment>
<accession>A0A9P4HA53</accession>
<proteinExistence type="predicted"/>
<dbReference type="Proteomes" id="UP000799777">
    <property type="component" value="Unassembled WGS sequence"/>
</dbReference>
<protein>
    <submittedName>
        <fullName evidence="1">Uncharacterized protein</fullName>
    </submittedName>
</protein>
<evidence type="ECO:0000313" key="2">
    <source>
        <dbReference type="Proteomes" id="UP000799777"/>
    </source>
</evidence>
<keyword evidence="2" id="KW-1185">Reference proteome</keyword>
<sequence>MLQHLMLPSDAALSTIPEDVIPRKLRELVLTRTYNIGLDDWLLHASRKKAECFPELSMISVYFREKDSAVEHSTINTLITQDIRYCEYIPECCLIEGLAYRHPWCFTPAELKMAEDVMHDEWKQNMDAKKAKKRVKVERRLARSTEKGIRAMRYQFTTNAGGQ</sequence>
<name>A0A9P4HA53_9PLEO</name>
<gene>
    <name evidence="1" type="ORF">EK21DRAFT_111536</name>
</gene>
<organism evidence="1 2">
    <name type="scientific">Setomelanomma holmii</name>
    <dbReference type="NCBI Taxonomy" id="210430"/>
    <lineage>
        <taxon>Eukaryota</taxon>
        <taxon>Fungi</taxon>
        <taxon>Dikarya</taxon>
        <taxon>Ascomycota</taxon>
        <taxon>Pezizomycotina</taxon>
        <taxon>Dothideomycetes</taxon>
        <taxon>Pleosporomycetidae</taxon>
        <taxon>Pleosporales</taxon>
        <taxon>Pleosporineae</taxon>
        <taxon>Phaeosphaeriaceae</taxon>
        <taxon>Setomelanomma</taxon>
    </lineage>
</organism>
<dbReference type="EMBL" id="ML978186">
    <property type="protein sequence ID" value="KAF2030868.1"/>
    <property type="molecule type" value="Genomic_DNA"/>
</dbReference>
<evidence type="ECO:0000313" key="1">
    <source>
        <dbReference type="EMBL" id="KAF2030868.1"/>
    </source>
</evidence>
<dbReference type="AlphaFoldDB" id="A0A9P4HA53"/>
<reference evidence="1" key="1">
    <citation type="journal article" date="2020" name="Stud. Mycol.">
        <title>101 Dothideomycetes genomes: a test case for predicting lifestyles and emergence of pathogens.</title>
        <authorList>
            <person name="Haridas S."/>
            <person name="Albert R."/>
            <person name="Binder M."/>
            <person name="Bloem J."/>
            <person name="Labutti K."/>
            <person name="Salamov A."/>
            <person name="Andreopoulos B."/>
            <person name="Baker S."/>
            <person name="Barry K."/>
            <person name="Bills G."/>
            <person name="Bluhm B."/>
            <person name="Cannon C."/>
            <person name="Castanera R."/>
            <person name="Culley D."/>
            <person name="Daum C."/>
            <person name="Ezra D."/>
            <person name="Gonzalez J."/>
            <person name="Henrissat B."/>
            <person name="Kuo A."/>
            <person name="Liang C."/>
            <person name="Lipzen A."/>
            <person name="Lutzoni F."/>
            <person name="Magnuson J."/>
            <person name="Mondo S."/>
            <person name="Nolan M."/>
            <person name="Ohm R."/>
            <person name="Pangilinan J."/>
            <person name="Park H.-J."/>
            <person name="Ramirez L."/>
            <person name="Alfaro M."/>
            <person name="Sun H."/>
            <person name="Tritt A."/>
            <person name="Yoshinaga Y."/>
            <person name="Zwiers L.-H."/>
            <person name="Turgeon B."/>
            <person name="Goodwin S."/>
            <person name="Spatafora J."/>
            <person name="Crous P."/>
            <person name="Grigoriev I."/>
        </authorList>
    </citation>
    <scope>NUCLEOTIDE SEQUENCE</scope>
    <source>
        <strain evidence="1">CBS 110217</strain>
    </source>
</reference>